<organism evidence="1 2">
    <name type="scientific">Dreissena polymorpha</name>
    <name type="common">Zebra mussel</name>
    <name type="synonym">Mytilus polymorpha</name>
    <dbReference type="NCBI Taxonomy" id="45954"/>
    <lineage>
        <taxon>Eukaryota</taxon>
        <taxon>Metazoa</taxon>
        <taxon>Spiralia</taxon>
        <taxon>Lophotrochozoa</taxon>
        <taxon>Mollusca</taxon>
        <taxon>Bivalvia</taxon>
        <taxon>Autobranchia</taxon>
        <taxon>Heteroconchia</taxon>
        <taxon>Euheterodonta</taxon>
        <taxon>Imparidentia</taxon>
        <taxon>Neoheterodontei</taxon>
        <taxon>Myida</taxon>
        <taxon>Dreissenoidea</taxon>
        <taxon>Dreissenidae</taxon>
        <taxon>Dreissena</taxon>
    </lineage>
</organism>
<name>A0A9D3YPC7_DREPO</name>
<evidence type="ECO:0000313" key="2">
    <source>
        <dbReference type="Proteomes" id="UP000828390"/>
    </source>
</evidence>
<reference evidence="1" key="1">
    <citation type="journal article" date="2019" name="bioRxiv">
        <title>The Genome of the Zebra Mussel, Dreissena polymorpha: A Resource for Invasive Species Research.</title>
        <authorList>
            <person name="McCartney M.A."/>
            <person name="Auch B."/>
            <person name="Kono T."/>
            <person name="Mallez S."/>
            <person name="Zhang Y."/>
            <person name="Obille A."/>
            <person name="Becker A."/>
            <person name="Abrahante J.E."/>
            <person name="Garbe J."/>
            <person name="Badalamenti J.P."/>
            <person name="Herman A."/>
            <person name="Mangelson H."/>
            <person name="Liachko I."/>
            <person name="Sullivan S."/>
            <person name="Sone E.D."/>
            <person name="Koren S."/>
            <person name="Silverstein K.A.T."/>
            <person name="Beckman K.B."/>
            <person name="Gohl D.M."/>
        </authorList>
    </citation>
    <scope>NUCLEOTIDE SEQUENCE</scope>
    <source>
        <strain evidence="1">Duluth1</strain>
        <tissue evidence="1">Whole animal</tissue>
    </source>
</reference>
<sequence>MDEVKITFRILITTDSKGTAMSPLEGVKTSIGTISMDNGTHEINFHLPEVRQSLCFLQVMWKACLLLIHPIQNDRQVSGRAKLCLLRMLIVLLAFLAKRTKLT</sequence>
<reference evidence="1" key="2">
    <citation type="submission" date="2020-11" db="EMBL/GenBank/DDBJ databases">
        <authorList>
            <person name="McCartney M.A."/>
            <person name="Auch B."/>
            <person name="Kono T."/>
            <person name="Mallez S."/>
            <person name="Becker A."/>
            <person name="Gohl D.M."/>
            <person name="Silverstein K.A.T."/>
            <person name="Koren S."/>
            <person name="Bechman K.B."/>
            <person name="Herman A."/>
            <person name="Abrahante J.E."/>
            <person name="Garbe J."/>
        </authorList>
    </citation>
    <scope>NUCLEOTIDE SEQUENCE</scope>
    <source>
        <strain evidence="1">Duluth1</strain>
        <tissue evidence="1">Whole animal</tissue>
    </source>
</reference>
<proteinExistence type="predicted"/>
<dbReference type="EMBL" id="JAIWYP010000015">
    <property type="protein sequence ID" value="KAH3702444.1"/>
    <property type="molecule type" value="Genomic_DNA"/>
</dbReference>
<dbReference type="AlphaFoldDB" id="A0A9D3YPC7"/>
<comment type="caution">
    <text evidence="1">The sequence shown here is derived from an EMBL/GenBank/DDBJ whole genome shotgun (WGS) entry which is preliminary data.</text>
</comment>
<accession>A0A9D3YPC7</accession>
<gene>
    <name evidence="1" type="ORF">DPMN_077461</name>
</gene>
<protein>
    <submittedName>
        <fullName evidence="1">Uncharacterized protein</fullName>
    </submittedName>
</protein>
<dbReference type="Proteomes" id="UP000828390">
    <property type="component" value="Unassembled WGS sequence"/>
</dbReference>
<evidence type="ECO:0000313" key="1">
    <source>
        <dbReference type="EMBL" id="KAH3702444.1"/>
    </source>
</evidence>
<keyword evidence="2" id="KW-1185">Reference proteome</keyword>